<evidence type="ECO:0000313" key="1">
    <source>
        <dbReference type="EMBL" id="GLO68286.1"/>
    </source>
</evidence>
<name>A0ABQ5TN95_9BACI</name>
<protein>
    <submittedName>
        <fullName evidence="1">Uncharacterized protein</fullName>
    </submittedName>
</protein>
<dbReference type="RefSeq" id="WP_317958533.1">
    <property type="nucleotide sequence ID" value="NZ_BSKO01000002.1"/>
</dbReference>
<dbReference type="Proteomes" id="UP001275436">
    <property type="component" value="Unassembled WGS sequence"/>
</dbReference>
<comment type="caution">
    <text evidence="1">The sequence shown here is derived from an EMBL/GenBank/DDBJ whole genome shotgun (WGS) entry which is preliminary data.</text>
</comment>
<dbReference type="EMBL" id="BSKO01000002">
    <property type="protein sequence ID" value="GLO68286.1"/>
    <property type="molecule type" value="Genomic_DNA"/>
</dbReference>
<accession>A0ABQ5TN95</accession>
<sequence length="60" mass="6212">MFAEDGVNTSIVHIPVNQAEGLLFTVSCYGLCFALGFATGPGGLTCCYNGIPLTQAISDI</sequence>
<keyword evidence="2" id="KW-1185">Reference proteome</keyword>
<evidence type="ECO:0000313" key="2">
    <source>
        <dbReference type="Proteomes" id="UP001275436"/>
    </source>
</evidence>
<reference evidence="1 2" key="1">
    <citation type="submission" date="2023-02" db="EMBL/GenBank/DDBJ databases">
        <title>Oceanobacillus kimchii IFOP_LL358 isolated form Alexandrium catenella lab strain.</title>
        <authorList>
            <person name="Gajardo G."/>
            <person name="Ueki S."/>
            <person name="Maruyama F."/>
        </authorList>
    </citation>
    <scope>NUCLEOTIDE SEQUENCE [LARGE SCALE GENOMIC DNA]</scope>
    <source>
        <strain evidence="1 2">IFOP_LL358</strain>
    </source>
</reference>
<proteinExistence type="predicted"/>
<organism evidence="1 2">
    <name type="scientific">Oceanobacillus kimchii</name>
    <dbReference type="NCBI Taxonomy" id="746691"/>
    <lineage>
        <taxon>Bacteria</taxon>
        <taxon>Bacillati</taxon>
        <taxon>Bacillota</taxon>
        <taxon>Bacilli</taxon>
        <taxon>Bacillales</taxon>
        <taxon>Bacillaceae</taxon>
        <taxon>Oceanobacillus</taxon>
    </lineage>
</organism>
<gene>
    <name evidence="1" type="ORF">MACH08_40700</name>
</gene>